<keyword evidence="2 4" id="KW-0732">Signal</keyword>
<dbReference type="GeneID" id="109470528"/>
<dbReference type="EC" id="3.1.1.-" evidence="4"/>
<keyword evidence="3 4" id="KW-0378">Hydrolase</keyword>
<comment type="similarity">
    <text evidence="1 4">Belongs to the type-B carboxylesterase/lipase family.</text>
</comment>
<dbReference type="InterPro" id="IPR029058">
    <property type="entry name" value="AB_hydrolase_fold"/>
</dbReference>
<evidence type="ECO:0000256" key="2">
    <source>
        <dbReference type="ARBA" id="ARBA00022729"/>
    </source>
</evidence>
<reference evidence="7" key="1">
    <citation type="submission" date="2025-08" db="UniProtKB">
        <authorList>
            <consortium name="RefSeq"/>
        </authorList>
    </citation>
    <scope>IDENTIFICATION</scope>
    <source>
        <tissue evidence="7">Gonad</tissue>
    </source>
</reference>
<dbReference type="AlphaFoldDB" id="A0A6P4Z626"/>
<dbReference type="Proteomes" id="UP000515135">
    <property type="component" value="Unplaced"/>
</dbReference>
<dbReference type="GO" id="GO:0016787">
    <property type="term" value="F:hydrolase activity"/>
    <property type="evidence" value="ECO:0007669"/>
    <property type="project" value="UniProtKB-KW"/>
</dbReference>
<feature type="signal peptide" evidence="4">
    <location>
        <begin position="1"/>
        <end position="26"/>
    </location>
</feature>
<evidence type="ECO:0000256" key="3">
    <source>
        <dbReference type="ARBA" id="ARBA00022801"/>
    </source>
</evidence>
<feature type="domain" description="Carboxylesterase type B" evidence="5">
    <location>
        <begin position="31"/>
        <end position="541"/>
    </location>
</feature>
<protein>
    <recommendedName>
        <fullName evidence="4">Carboxylic ester hydrolase</fullName>
        <ecNumber evidence="4">3.1.1.-</ecNumber>
    </recommendedName>
</protein>
<dbReference type="InterPro" id="IPR019826">
    <property type="entry name" value="Carboxylesterase_B_AS"/>
</dbReference>
<accession>A0A6P4Z626</accession>
<evidence type="ECO:0000256" key="4">
    <source>
        <dbReference type="RuleBase" id="RU361235"/>
    </source>
</evidence>
<name>A0A6P4Z626_BRABE</name>
<dbReference type="InterPro" id="IPR002018">
    <property type="entry name" value="CarbesteraseB"/>
</dbReference>
<gene>
    <name evidence="7" type="primary">LOC109470528</name>
</gene>
<dbReference type="SUPFAM" id="SSF53474">
    <property type="entry name" value="alpha/beta-Hydrolases"/>
    <property type="match status" value="1"/>
</dbReference>
<dbReference type="PANTHER" id="PTHR43903">
    <property type="entry name" value="NEUROLIGIN"/>
    <property type="match status" value="1"/>
</dbReference>
<evidence type="ECO:0000313" key="7">
    <source>
        <dbReference type="RefSeq" id="XP_019625056.1"/>
    </source>
</evidence>
<proteinExistence type="inferred from homology"/>
<dbReference type="FunFam" id="3.40.50.1820:FF:000646">
    <property type="entry name" value="Carboxylic ester hydrolase"/>
    <property type="match status" value="1"/>
</dbReference>
<dbReference type="InterPro" id="IPR019819">
    <property type="entry name" value="Carboxylesterase_B_CS"/>
</dbReference>
<evidence type="ECO:0000259" key="5">
    <source>
        <dbReference type="Pfam" id="PF00135"/>
    </source>
</evidence>
<organism evidence="6 7">
    <name type="scientific">Branchiostoma belcheri</name>
    <name type="common">Amphioxus</name>
    <dbReference type="NCBI Taxonomy" id="7741"/>
    <lineage>
        <taxon>Eukaryota</taxon>
        <taxon>Metazoa</taxon>
        <taxon>Chordata</taxon>
        <taxon>Cephalochordata</taxon>
        <taxon>Leptocardii</taxon>
        <taxon>Amphioxiformes</taxon>
        <taxon>Branchiostomatidae</taxon>
        <taxon>Branchiostoma</taxon>
    </lineage>
</organism>
<dbReference type="PROSITE" id="PS00122">
    <property type="entry name" value="CARBOXYLESTERASE_B_1"/>
    <property type="match status" value="1"/>
</dbReference>
<dbReference type="Pfam" id="PF00135">
    <property type="entry name" value="COesterase"/>
    <property type="match status" value="1"/>
</dbReference>
<dbReference type="OrthoDB" id="3200163at2759"/>
<dbReference type="PROSITE" id="PS00941">
    <property type="entry name" value="CARBOXYLESTERASE_B_2"/>
    <property type="match status" value="1"/>
</dbReference>
<feature type="chain" id="PRO_5028510016" description="Carboxylic ester hydrolase" evidence="4">
    <location>
        <begin position="27"/>
        <end position="590"/>
    </location>
</feature>
<dbReference type="KEGG" id="bbel:109470528"/>
<dbReference type="RefSeq" id="XP_019625056.1">
    <property type="nucleotide sequence ID" value="XM_019769497.1"/>
</dbReference>
<keyword evidence="6" id="KW-1185">Reference proteome</keyword>
<evidence type="ECO:0000256" key="1">
    <source>
        <dbReference type="ARBA" id="ARBA00005964"/>
    </source>
</evidence>
<dbReference type="InterPro" id="IPR051093">
    <property type="entry name" value="Neuroligin/BSAL"/>
</dbReference>
<evidence type="ECO:0000313" key="6">
    <source>
        <dbReference type="Proteomes" id="UP000515135"/>
    </source>
</evidence>
<sequence>MTVLLTMTPTASLSAVFAGLLLCVTAQDAYPTRTTRSGSVSGATVAFGGSTVEEYLGIPYAAPPVGPLRFQPPRPALSWEGVRNASTFGNSCMQTRTNYGPLSEDCLFLNIYVPVLNGSDQTQSMAVMVYIHGGRFNFDTALSFNGKWLASRGDVIVVTLNYRLNVFGFLSTGDRNSPGNFGLMDQRAAIVWVKDNIRNFGGDPGRITIFGESAGGMAVSMQLISPKTAGLFQRAICQSGVAMTPGAINFDPLEATKKLCAYLGCGTEDPAGMVAALRDMDADELTQAAALFTGNFTRRVWLPVIDGDFLPEEPARYLQSASLDSRQLLIGCNNDEGGGQLGQGAPASYITDRQSFQFYLNSSLFPTYPKNTQMVMKAAMYEYGVWEETDPEVLRRAFAQMYGDFEYLANTVQKANLYSQRNQQTYMYLFTHRPSFSTLPGYVEASHGQELYFLFPDLRGNDPESLSAEEEELSRVMIKYWTNFAKTGNPVLPSSSDLPTDWPLYVPRFGQPTTKQYLTLNTNITAEDVSSNLRPKKIYFWTEVAPALESILQPTCEPGISASSAVLPRDAMWRFSAIALALCLSRLSSH</sequence>
<dbReference type="Gene3D" id="3.40.50.1820">
    <property type="entry name" value="alpha/beta hydrolase"/>
    <property type="match status" value="1"/>
</dbReference>